<gene>
    <name evidence="5" type="ORF">CLV58_10183</name>
</gene>
<name>A0A2T0TN30_9BACT</name>
<keyword evidence="1" id="KW-0732">Signal</keyword>
<feature type="domain" description="Glycosyl hydrolase family 95 catalytic" evidence="4">
    <location>
        <begin position="309"/>
        <end position="728"/>
    </location>
</feature>
<dbReference type="InterPro" id="IPR054363">
    <property type="entry name" value="GH95_cat"/>
</dbReference>
<keyword evidence="6" id="KW-1185">Reference proteome</keyword>
<evidence type="ECO:0000259" key="3">
    <source>
        <dbReference type="Pfam" id="PF21307"/>
    </source>
</evidence>
<dbReference type="SUPFAM" id="SSF48208">
    <property type="entry name" value="Six-hairpin glycosidases"/>
    <property type="match status" value="1"/>
</dbReference>
<dbReference type="FunFam" id="1.50.10.10:FF:000028">
    <property type="entry name" value="Alpha-L-fucosidase 2"/>
    <property type="match status" value="1"/>
</dbReference>
<evidence type="ECO:0000313" key="6">
    <source>
        <dbReference type="Proteomes" id="UP000238375"/>
    </source>
</evidence>
<evidence type="ECO:0000259" key="4">
    <source>
        <dbReference type="Pfam" id="PF22124"/>
    </source>
</evidence>
<evidence type="ECO:0000256" key="1">
    <source>
        <dbReference type="SAM" id="SignalP"/>
    </source>
</evidence>
<feature type="domain" description="Alpha fucosidase A-like C-terminal" evidence="3">
    <location>
        <begin position="730"/>
        <end position="822"/>
    </location>
</feature>
<dbReference type="AlphaFoldDB" id="A0A2T0TN30"/>
<dbReference type="Pfam" id="PF22124">
    <property type="entry name" value="Glyco_hydro_95_cat"/>
    <property type="match status" value="1"/>
</dbReference>
<comment type="caution">
    <text evidence="5">The sequence shown here is derived from an EMBL/GenBank/DDBJ whole genome shotgun (WGS) entry which is preliminary data.</text>
</comment>
<feature type="domain" description="Glycosyl hydrolase family 95 N-terminal" evidence="2">
    <location>
        <begin position="27"/>
        <end position="280"/>
    </location>
</feature>
<dbReference type="PANTHER" id="PTHR31084">
    <property type="entry name" value="ALPHA-L-FUCOSIDASE 2"/>
    <property type="match status" value="1"/>
</dbReference>
<proteinExistence type="predicted"/>
<organism evidence="5 6">
    <name type="scientific">Spirosoma oryzae</name>
    <dbReference type="NCBI Taxonomy" id="1469603"/>
    <lineage>
        <taxon>Bacteria</taxon>
        <taxon>Pseudomonadati</taxon>
        <taxon>Bacteroidota</taxon>
        <taxon>Cytophagia</taxon>
        <taxon>Cytophagales</taxon>
        <taxon>Cytophagaceae</taxon>
        <taxon>Spirosoma</taxon>
    </lineage>
</organism>
<reference evidence="5 6" key="1">
    <citation type="submission" date="2018-03" db="EMBL/GenBank/DDBJ databases">
        <title>Genomic Encyclopedia of Archaeal and Bacterial Type Strains, Phase II (KMG-II): from individual species to whole genera.</title>
        <authorList>
            <person name="Goeker M."/>
        </authorList>
    </citation>
    <scope>NUCLEOTIDE SEQUENCE [LARGE SCALE GENOMIC DNA]</scope>
    <source>
        <strain evidence="5 6">DSM 28354</strain>
    </source>
</reference>
<dbReference type="InterPro" id="IPR012341">
    <property type="entry name" value="6hp_glycosidase-like_sf"/>
</dbReference>
<dbReference type="EMBL" id="PVTE01000001">
    <property type="protein sequence ID" value="PRY47019.1"/>
    <property type="molecule type" value="Genomic_DNA"/>
</dbReference>
<accession>A0A2T0TN30</accession>
<dbReference type="GO" id="GO:0005975">
    <property type="term" value="P:carbohydrate metabolic process"/>
    <property type="evidence" value="ECO:0007669"/>
    <property type="project" value="InterPro"/>
</dbReference>
<dbReference type="GO" id="GO:0004560">
    <property type="term" value="F:alpha-L-fucosidase activity"/>
    <property type="evidence" value="ECO:0007669"/>
    <property type="project" value="InterPro"/>
</dbReference>
<dbReference type="InterPro" id="IPR049053">
    <property type="entry name" value="AFCA-like_C"/>
</dbReference>
<dbReference type="RefSeq" id="WP_342748891.1">
    <property type="nucleotide sequence ID" value="NZ_PVTE01000001.1"/>
</dbReference>
<dbReference type="Pfam" id="PF21307">
    <property type="entry name" value="Glyco_hydro_95_C"/>
    <property type="match status" value="1"/>
</dbReference>
<dbReference type="PIRSF" id="PIRSF007663">
    <property type="entry name" value="UCP007663"/>
    <property type="match status" value="1"/>
</dbReference>
<dbReference type="PANTHER" id="PTHR31084:SF0">
    <property type="entry name" value="ALPHA-L-FUCOSIDASE 2"/>
    <property type="match status" value="1"/>
</dbReference>
<evidence type="ECO:0000259" key="2">
    <source>
        <dbReference type="Pfam" id="PF14498"/>
    </source>
</evidence>
<feature type="signal peptide" evidence="1">
    <location>
        <begin position="1"/>
        <end position="21"/>
    </location>
</feature>
<sequence>MMKQLFSSCLLLVLGTSTLHAQTTPKLWYDKPATQWVEALPLGNGRIGAMVFGGVEQELIQLNESTLWSGGPVKKGVNPQAATYLPAIREALLNQEDYAKADELTKKLQGFYTESYLPLSDLMIKQHLPTGAPTNYYRDLGIANALATTRFTQGGVTFKRELFTSAPANVLVIRLSADKARQLSLDVATQSKLRIQKATQGANELVINGKAPARVDPNYYNPKGRQPVVYDDTTGCNGMRFQYRIKAVAKDGSVKTDTAGIHIDKASEVILYVTAATSFNGFDKCPDKDGKDEKKLAASYMAKATAQPYPTLLNAHQADYRRYFDRCTFSVRDTLASNPSTSLPSDDRLKAYSTGRYDPSLETLYFQYGRYLLISSSRPDGPPANLQGIWNKELRAPWSSNYTININTEMNYWPAEVTNLSEMHTALLDWIPNLATTGHVTAQEYYNAKGWVAHHNSDIWGLSNAVGDRGDGDPVWANWPMGGNWLCQHLWEHYQFTGDKKFLAEQAYPIMKQAALFSIDWLVPDKNGKLVTAPSTTPENKFFDANGKQQGVSVGTTMDMSIIWDLFTNLIEASTVLNQDKAFRDQLIAKRSQLLPLQIGKQGQLLEWNQEFRETDPHHRHVSHLFGLHPGRQITTQTPALFAAARKTLELRGDEGTGWSKGWKINWWARLQDGNHAYSLIRQLMQYVNTTGTQMSRGGGTYPNFFDAHPPFQIDGNFAGTAGMAEMLLQSHLDKIHLLPAVPDAWSEGRVTGLKARGGFEVSMNWKKSTLTGATLKSLTGGDLALLTKVPVRIQGSKQTAVKTDEGYVLRLKTEKGKVYTVLAN</sequence>
<dbReference type="Gene3D" id="1.50.10.10">
    <property type="match status" value="1"/>
</dbReference>
<dbReference type="InterPro" id="IPR027414">
    <property type="entry name" value="GH95_N_dom"/>
</dbReference>
<dbReference type="Pfam" id="PF14498">
    <property type="entry name" value="Glyco_hyd_65N_2"/>
    <property type="match status" value="1"/>
</dbReference>
<feature type="chain" id="PRO_5015562219" evidence="1">
    <location>
        <begin position="22"/>
        <end position="825"/>
    </location>
</feature>
<dbReference type="InterPro" id="IPR008928">
    <property type="entry name" value="6-hairpin_glycosidase_sf"/>
</dbReference>
<dbReference type="Proteomes" id="UP000238375">
    <property type="component" value="Unassembled WGS sequence"/>
</dbReference>
<dbReference type="InterPro" id="IPR016518">
    <property type="entry name" value="Alpha-L-fucosidase"/>
</dbReference>
<protein>
    <submittedName>
        <fullName evidence="5">Alpha-L-fucosidase 2</fullName>
    </submittedName>
</protein>
<evidence type="ECO:0000313" key="5">
    <source>
        <dbReference type="EMBL" id="PRY47019.1"/>
    </source>
</evidence>